<dbReference type="SMART" id="SM00388">
    <property type="entry name" value="HisKA"/>
    <property type="match status" value="1"/>
</dbReference>
<keyword evidence="4" id="KW-0808">Transferase</keyword>
<keyword evidence="6" id="KW-0418">Kinase</keyword>
<comment type="catalytic activity">
    <reaction evidence="1">
        <text>ATP + protein L-histidine = ADP + protein N-phospho-L-histidine.</text>
        <dbReference type="EC" id="2.7.13.3"/>
    </reaction>
</comment>
<dbReference type="InterPro" id="IPR018062">
    <property type="entry name" value="HTH_AraC-typ_CS"/>
</dbReference>
<dbReference type="Proteomes" id="UP000321080">
    <property type="component" value="Unassembled WGS sequence"/>
</dbReference>
<dbReference type="CDD" id="cd00082">
    <property type="entry name" value="HisKA"/>
    <property type="match status" value="1"/>
</dbReference>
<keyword evidence="13" id="KW-0812">Transmembrane</keyword>
<organism evidence="18 19">
    <name type="scientific">Seonamhaeicola maritimus</name>
    <dbReference type="NCBI Taxonomy" id="2591822"/>
    <lineage>
        <taxon>Bacteria</taxon>
        <taxon>Pseudomonadati</taxon>
        <taxon>Bacteroidota</taxon>
        <taxon>Flavobacteriia</taxon>
        <taxon>Flavobacteriales</taxon>
        <taxon>Flavobacteriaceae</taxon>
    </lineage>
</organism>
<evidence type="ECO:0000259" key="17">
    <source>
        <dbReference type="PROSITE" id="PS50110"/>
    </source>
</evidence>
<dbReference type="InterPro" id="IPR005467">
    <property type="entry name" value="His_kinase_dom"/>
</dbReference>
<keyword evidence="5" id="KW-0547">Nucleotide-binding</keyword>
<keyword evidence="8" id="KW-0902">Two-component regulatory system</keyword>
<reference evidence="18 19" key="1">
    <citation type="submission" date="2019-08" db="EMBL/GenBank/DDBJ databases">
        <title>Seonamhaeicola sediminis sp. nov., isolated from marine sediment.</title>
        <authorList>
            <person name="Cao W.R."/>
        </authorList>
    </citation>
    <scope>NUCLEOTIDE SEQUENCE [LARGE SCALE GENOMIC DNA]</scope>
    <source>
        <strain evidence="18 19">1505</strain>
    </source>
</reference>
<dbReference type="Gene3D" id="2.60.40.10">
    <property type="entry name" value="Immunoglobulins"/>
    <property type="match status" value="1"/>
</dbReference>
<dbReference type="EC" id="2.7.13.3" evidence="2"/>
<dbReference type="PRINTS" id="PR00344">
    <property type="entry name" value="BCTRLSENSOR"/>
</dbReference>
<dbReference type="InterPro" id="IPR011110">
    <property type="entry name" value="Reg_prop"/>
</dbReference>
<evidence type="ECO:0000256" key="1">
    <source>
        <dbReference type="ARBA" id="ARBA00000085"/>
    </source>
</evidence>
<dbReference type="Gene3D" id="3.40.50.2300">
    <property type="match status" value="1"/>
</dbReference>
<dbReference type="InterPro" id="IPR013783">
    <property type="entry name" value="Ig-like_fold"/>
</dbReference>
<dbReference type="SUPFAM" id="SSF63829">
    <property type="entry name" value="Calcium-dependent phosphotriesterase"/>
    <property type="match status" value="2"/>
</dbReference>
<dbReference type="InterPro" id="IPR011006">
    <property type="entry name" value="CheY-like_superfamily"/>
</dbReference>
<dbReference type="GO" id="GO:0043565">
    <property type="term" value="F:sequence-specific DNA binding"/>
    <property type="evidence" value="ECO:0007669"/>
    <property type="project" value="InterPro"/>
</dbReference>
<keyword evidence="13" id="KW-0472">Membrane</keyword>
<feature type="modified residue" description="4-aspartylphosphate" evidence="12">
    <location>
        <position position="1148"/>
    </location>
</feature>
<comment type="caution">
    <text evidence="18">The sequence shown here is derived from an EMBL/GenBank/DDBJ whole genome shotgun (WGS) entry which is preliminary data.</text>
</comment>
<gene>
    <name evidence="18" type="ORF">FUA22_01865</name>
</gene>
<proteinExistence type="predicted"/>
<dbReference type="SUPFAM" id="SSF55874">
    <property type="entry name" value="ATPase domain of HSP90 chaperone/DNA topoisomerase II/histidine kinase"/>
    <property type="match status" value="1"/>
</dbReference>
<dbReference type="SMART" id="SM00448">
    <property type="entry name" value="REC"/>
    <property type="match status" value="1"/>
</dbReference>
<evidence type="ECO:0000256" key="7">
    <source>
        <dbReference type="ARBA" id="ARBA00022840"/>
    </source>
</evidence>
<evidence type="ECO:0000256" key="14">
    <source>
        <dbReference type="SAM" id="SignalP"/>
    </source>
</evidence>
<dbReference type="SUPFAM" id="SSF101898">
    <property type="entry name" value="NHL repeat"/>
    <property type="match status" value="1"/>
</dbReference>
<evidence type="ECO:0000256" key="2">
    <source>
        <dbReference type="ARBA" id="ARBA00012438"/>
    </source>
</evidence>
<dbReference type="InterPro" id="IPR003594">
    <property type="entry name" value="HATPase_dom"/>
</dbReference>
<dbReference type="SMART" id="SM00342">
    <property type="entry name" value="HTH_ARAC"/>
    <property type="match status" value="1"/>
</dbReference>
<protein>
    <recommendedName>
        <fullName evidence="2">histidine kinase</fullName>
        <ecNumber evidence="2">2.7.13.3</ecNumber>
    </recommendedName>
</protein>
<feature type="signal peptide" evidence="14">
    <location>
        <begin position="1"/>
        <end position="26"/>
    </location>
</feature>
<dbReference type="Gene3D" id="2.130.10.10">
    <property type="entry name" value="YVTN repeat-like/Quinoprotein amine dehydrogenase"/>
    <property type="match status" value="2"/>
</dbReference>
<feature type="chain" id="PRO_5022704046" description="histidine kinase" evidence="14">
    <location>
        <begin position="27"/>
        <end position="1346"/>
    </location>
</feature>
<evidence type="ECO:0000313" key="19">
    <source>
        <dbReference type="Proteomes" id="UP000321080"/>
    </source>
</evidence>
<sequence>MRLIPKTTIKRLIFSCLCVCFFLASAQTKNPRIKYLSMKDGMSQVSVNDMMLDSSGFVWIGTADGLDRFDGNMFKQYKHNPGDSTSISGNYITKIVEGINGEIWVGTRGNGLNLFDPIKDSFKKVSINSSAKNEIITGIIVETDGDVLVSTVNDGLVLLSNNEKSFDKELFLSNLSITNIFKDRKGVTWVGTLNGQVYGFTEDFNKPKMRLKVEGNVQSFFRAYNHLFIGTYDGFFSYNFDTTEIKTIELEASGNFKTMHVVDFLKEDDTHIWVATGRGLYLYDYLNFKVENKIEYLEKIGTGLSNNTVQSLLRVSPSLLYVGTANELNCLEFNASGFNNISKNKKGENILNDNVIFSIYKDKDLWVGTSDGGLNLITKHKTYYYIDNQNNPYTIAGSVVRAIVHDKENQRMWFATTRGLSLLNLDNFNPDNPVFKNFYYNPTNDNSINSNFLKDLELDSENNLWGATHEHGIFKLVYNNDNNYTFTRFTSEEGNKNSLVHNETNCIEIDNQDVIWVGTQNGISKINLSNGDNNSIRFENYVQNNRTTSTLPHKSINDILIDKSNQVWIGTRNGLSLLNDDGSFMSWTAQKQFPNALIYSIQDDLYGNLWLGTNDGLVRFDSGNNQFFHYSTLDNIQGREFDSHARYRDQLGNVYLGGVDGVTYFNPNQLKLLDTPKTLYFSQLQIKDEVISPRSNILDKAIEKTAEIEFNHDQFPFYLKFSTTDFRFDKNAQYAYRLLPLDDGWNFLNDTEIQFLSLPVGDYKLEVNGFSRGEEWNELPLSINIKVNPPWWLTTVTIIGYVVLLALLAYWFYRFQISRKLALAESERLKEIDQLKNSLYTNITHEFRTPITVILGMIDTLETKLGKSSKTLEKPIHLIKNNSESLLKMVNDMLDLTKLESAEMKLNMTQSDIISFTKYLFESYQSLANEKRIKYTFYSEIDYLLMDFDNEKLATVITNLLINAIKFTPSDGEIICHLKTNEGSQLFLKIVDSGVGIPKEDLSSIFEKFYQSKKASSPDSRGTGIGLALTKELVELMKGEIEVSSKEEQGSEFVITLPITNTSKVVENANDSDKTKAIKSSGKQKIKNAPVLKIAEKSTIALIIEDNKDVAYYLQSCLEDKYQVIHAADGEEGIKTAFKYIPDIIISDVMMPKMNGFEVCKHLKTEMVTNHIPIILLTAKASDESKVEGLKYGADAYLIKPFNKEELFARINQLVSLRKKMIEKFGKEDFKEFIERKDENPDAIFIKKVIQAVTEAIDDSEFGATQLASKLHLSESQVYRKIKAITNRSTAVFIRSVRLNKAKLLLQTSNKTISQVAYEVGFNDPSWFSRVFKDEFGHSPSNLPKP</sequence>
<dbReference type="PROSITE" id="PS50110">
    <property type="entry name" value="RESPONSE_REGULATORY"/>
    <property type="match status" value="1"/>
</dbReference>
<evidence type="ECO:0000259" key="15">
    <source>
        <dbReference type="PROSITE" id="PS01124"/>
    </source>
</evidence>
<dbReference type="InterPro" id="IPR004358">
    <property type="entry name" value="Sig_transdc_His_kin-like_C"/>
</dbReference>
<dbReference type="SMART" id="SM00387">
    <property type="entry name" value="HATPase_c"/>
    <property type="match status" value="1"/>
</dbReference>
<dbReference type="SUPFAM" id="SSF52172">
    <property type="entry name" value="CheY-like"/>
    <property type="match status" value="1"/>
</dbReference>
<keyword evidence="10" id="KW-0238">DNA-binding</keyword>
<keyword evidence="7" id="KW-0067">ATP-binding</keyword>
<dbReference type="EMBL" id="VRKQ01000008">
    <property type="protein sequence ID" value="TXG38653.1"/>
    <property type="molecule type" value="Genomic_DNA"/>
</dbReference>
<feature type="domain" description="HTH araC/xylS-type" evidence="15">
    <location>
        <begin position="1247"/>
        <end position="1346"/>
    </location>
</feature>
<dbReference type="CDD" id="cd17574">
    <property type="entry name" value="REC_OmpR"/>
    <property type="match status" value="1"/>
</dbReference>
<dbReference type="Gene3D" id="1.10.10.60">
    <property type="entry name" value="Homeodomain-like"/>
    <property type="match status" value="1"/>
</dbReference>
<dbReference type="SUPFAM" id="SSF47384">
    <property type="entry name" value="Homodimeric domain of signal transducing histidine kinase"/>
    <property type="match status" value="1"/>
</dbReference>
<dbReference type="Pfam" id="PF00512">
    <property type="entry name" value="HisKA"/>
    <property type="match status" value="1"/>
</dbReference>
<dbReference type="GO" id="GO:0000155">
    <property type="term" value="F:phosphorelay sensor kinase activity"/>
    <property type="evidence" value="ECO:0007669"/>
    <property type="project" value="InterPro"/>
</dbReference>
<dbReference type="InterPro" id="IPR011123">
    <property type="entry name" value="Y_Y_Y"/>
</dbReference>
<dbReference type="PROSITE" id="PS50109">
    <property type="entry name" value="HIS_KIN"/>
    <property type="match status" value="1"/>
</dbReference>
<dbReference type="PANTHER" id="PTHR43547:SF2">
    <property type="entry name" value="HYBRID SIGNAL TRANSDUCTION HISTIDINE KINASE C"/>
    <property type="match status" value="1"/>
</dbReference>
<evidence type="ECO:0000256" key="10">
    <source>
        <dbReference type="ARBA" id="ARBA00023125"/>
    </source>
</evidence>
<accession>A0A5C7GK08</accession>
<evidence type="ECO:0000256" key="3">
    <source>
        <dbReference type="ARBA" id="ARBA00022553"/>
    </source>
</evidence>
<dbReference type="PANTHER" id="PTHR43547">
    <property type="entry name" value="TWO-COMPONENT HISTIDINE KINASE"/>
    <property type="match status" value="1"/>
</dbReference>
<evidence type="ECO:0000256" key="11">
    <source>
        <dbReference type="ARBA" id="ARBA00023163"/>
    </source>
</evidence>
<dbReference type="InterPro" id="IPR036097">
    <property type="entry name" value="HisK_dim/P_sf"/>
</dbReference>
<evidence type="ECO:0000256" key="8">
    <source>
        <dbReference type="ARBA" id="ARBA00023012"/>
    </source>
</evidence>
<dbReference type="InterPro" id="IPR001789">
    <property type="entry name" value="Sig_transdc_resp-reg_receiver"/>
</dbReference>
<dbReference type="InterPro" id="IPR009057">
    <property type="entry name" value="Homeodomain-like_sf"/>
</dbReference>
<dbReference type="Pfam" id="PF07494">
    <property type="entry name" value="Reg_prop"/>
    <property type="match status" value="1"/>
</dbReference>
<feature type="domain" description="Histidine kinase" evidence="16">
    <location>
        <begin position="842"/>
        <end position="1061"/>
    </location>
</feature>
<dbReference type="Gene3D" id="1.10.287.130">
    <property type="match status" value="1"/>
</dbReference>
<evidence type="ECO:0000313" key="18">
    <source>
        <dbReference type="EMBL" id="TXG38653.1"/>
    </source>
</evidence>
<dbReference type="InterPro" id="IPR036890">
    <property type="entry name" value="HATPase_C_sf"/>
</dbReference>
<dbReference type="InterPro" id="IPR003661">
    <property type="entry name" value="HisK_dim/P_dom"/>
</dbReference>
<dbReference type="SUPFAM" id="SSF46689">
    <property type="entry name" value="Homeodomain-like"/>
    <property type="match status" value="1"/>
</dbReference>
<evidence type="ECO:0000256" key="13">
    <source>
        <dbReference type="SAM" id="Phobius"/>
    </source>
</evidence>
<keyword evidence="11" id="KW-0804">Transcription</keyword>
<dbReference type="InterPro" id="IPR015943">
    <property type="entry name" value="WD40/YVTN_repeat-like_dom_sf"/>
</dbReference>
<evidence type="ECO:0000256" key="12">
    <source>
        <dbReference type="PROSITE-ProRule" id="PRU00169"/>
    </source>
</evidence>
<evidence type="ECO:0000256" key="4">
    <source>
        <dbReference type="ARBA" id="ARBA00022679"/>
    </source>
</evidence>
<keyword evidence="13" id="KW-1133">Transmembrane helix</keyword>
<keyword evidence="9" id="KW-0805">Transcription regulation</keyword>
<keyword evidence="3 12" id="KW-0597">Phosphoprotein</keyword>
<keyword evidence="19" id="KW-1185">Reference proteome</keyword>
<dbReference type="Gene3D" id="3.30.565.10">
    <property type="entry name" value="Histidine kinase-like ATPase, C-terminal domain"/>
    <property type="match status" value="1"/>
</dbReference>
<keyword evidence="14" id="KW-0732">Signal</keyword>
<dbReference type="OrthoDB" id="358279at2"/>
<dbReference type="PROSITE" id="PS01124">
    <property type="entry name" value="HTH_ARAC_FAMILY_2"/>
    <property type="match status" value="1"/>
</dbReference>
<feature type="domain" description="Response regulatory" evidence="17">
    <location>
        <begin position="1100"/>
        <end position="1215"/>
    </location>
</feature>
<dbReference type="Pfam" id="PF12833">
    <property type="entry name" value="HTH_18"/>
    <property type="match status" value="1"/>
</dbReference>
<dbReference type="Pfam" id="PF02518">
    <property type="entry name" value="HATPase_c"/>
    <property type="match status" value="1"/>
</dbReference>
<dbReference type="Pfam" id="PF07495">
    <property type="entry name" value="Y_Y_Y"/>
    <property type="match status" value="1"/>
</dbReference>
<dbReference type="FunFam" id="3.30.565.10:FF:000037">
    <property type="entry name" value="Hybrid sensor histidine kinase/response regulator"/>
    <property type="match status" value="1"/>
</dbReference>
<dbReference type="GO" id="GO:0005524">
    <property type="term" value="F:ATP binding"/>
    <property type="evidence" value="ECO:0007669"/>
    <property type="project" value="UniProtKB-KW"/>
</dbReference>
<evidence type="ECO:0000256" key="6">
    <source>
        <dbReference type="ARBA" id="ARBA00022777"/>
    </source>
</evidence>
<evidence type="ECO:0000256" key="9">
    <source>
        <dbReference type="ARBA" id="ARBA00023015"/>
    </source>
</evidence>
<dbReference type="Pfam" id="PF00072">
    <property type="entry name" value="Response_reg"/>
    <property type="match status" value="1"/>
</dbReference>
<dbReference type="GO" id="GO:0003700">
    <property type="term" value="F:DNA-binding transcription factor activity"/>
    <property type="evidence" value="ECO:0007669"/>
    <property type="project" value="InterPro"/>
</dbReference>
<name>A0A5C7GK08_9FLAO</name>
<dbReference type="PROSITE" id="PS00041">
    <property type="entry name" value="HTH_ARAC_FAMILY_1"/>
    <property type="match status" value="1"/>
</dbReference>
<feature type="transmembrane region" description="Helical" evidence="13">
    <location>
        <begin position="791"/>
        <end position="813"/>
    </location>
</feature>
<dbReference type="InterPro" id="IPR018060">
    <property type="entry name" value="HTH_AraC"/>
</dbReference>
<evidence type="ECO:0000256" key="5">
    <source>
        <dbReference type="ARBA" id="ARBA00022741"/>
    </source>
</evidence>
<evidence type="ECO:0000259" key="16">
    <source>
        <dbReference type="PROSITE" id="PS50109"/>
    </source>
</evidence>